<evidence type="ECO:0000259" key="7">
    <source>
        <dbReference type="PROSITE" id="PS51253"/>
    </source>
</evidence>
<dbReference type="InterPro" id="IPR002110">
    <property type="entry name" value="Ankyrin_rpt"/>
</dbReference>
<dbReference type="InParanoid" id="A0A7J6IIE4"/>
<evidence type="ECO:0000313" key="8">
    <source>
        <dbReference type="EMBL" id="KAF4475903.1"/>
    </source>
</evidence>
<dbReference type="SMART" id="SM00674">
    <property type="entry name" value="CENPB"/>
    <property type="match status" value="1"/>
</dbReference>
<keyword evidence="3" id="KW-0238">DNA-binding</keyword>
<gene>
    <name evidence="8" type="primary">Trpv6</name>
    <name evidence="8" type="ORF">CGGC5_v014538</name>
</gene>
<feature type="domain" description="HTH CENPB-type" evidence="7">
    <location>
        <begin position="261"/>
        <end position="331"/>
    </location>
</feature>
<keyword evidence="2 5" id="KW-0040">ANK repeat</keyword>
<keyword evidence="9" id="KW-1185">Reference proteome</keyword>
<evidence type="ECO:0000256" key="1">
    <source>
        <dbReference type="ARBA" id="ARBA00022737"/>
    </source>
</evidence>
<accession>A0A7J6IIE4</accession>
<dbReference type="PROSITE" id="PS50088">
    <property type="entry name" value="ANK_REPEAT"/>
    <property type="match status" value="1"/>
</dbReference>
<dbReference type="InterPro" id="IPR009057">
    <property type="entry name" value="Homeodomain-like_sf"/>
</dbReference>
<dbReference type="Pfam" id="PF05225">
    <property type="entry name" value="HTH_psq"/>
    <property type="match status" value="1"/>
</dbReference>
<dbReference type="Gene3D" id="1.25.40.20">
    <property type="entry name" value="Ankyrin repeat-containing domain"/>
    <property type="match status" value="2"/>
</dbReference>
<dbReference type="GeneID" id="43613465"/>
<keyword evidence="1" id="KW-0677">Repeat</keyword>
<dbReference type="InterPro" id="IPR036770">
    <property type="entry name" value="Ankyrin_rpt-contain_sf"/>
</dbReference>
<dbReference type="Pfam" id="PF03221">
    <property type="entry name" value="HTH_Tnp_Tc5"/>
    <property type="match status" value="1"/>
</dbReference>
<dbReference type="SUPFAM" id="SSF46689">
    <property type="entry name" value="Homeodomain-like"/>
    <property type="match status" value="1"/>
</dbReference>
<evidence type="ECO:0000256" key="5">
    <source>
        <dbReference type="PROSITE-ProRule" id="PRU00023"/>
    </source>
</evidence>
<dbReference type="Gene3D" id="1.10.10.60">
    <property type="entry name" value="Homeodomain-like"/>
    <property type="match status" value="1"/>
</dbReference>
<organism evidence="8 9">
    <name type="scientific">Colletotrichum fructicola (strain Nara gc5)</name>
    <name type="common">Anthracnose fungus</name>
    <name type="synonym">Colletotrichum gloeosporioides (strain Nara gc5)</name>
    <dbReference type="NCBI Taxonomy" id="1213859"/>
    <lineage>
        <taxon>Eukaryota</taxon>
        <taxon>Fungi</taxon>
        <taxon>Dikarya</taxon>
        <taxon>Ascomycota</taxon>
        <taxon>Pezizomycotina</taxon>
        <taxon>Sordariomycetes</taxon>
        <taxon>Hypocreomycetidae</taxon>
        <taxon>Glomerellales</taxon>
        <taxon>Glomerellaceae</taxon>
        <taxon>Colletotrichum</taxon>
        <taxon>Colletotrichum gloeosporioides species complex</taxon>
    </lineage>
</organism>
<dbReference type="Pfam" id="PF14420">
    <property type="entry name" value="Clr5"/>
    <property type="match status" value="1"/>
</dbReference>
<evidence type="ECO:0000313" key="9">
    <source>
        <dbReference type="Proteomes" id="UP000011096"/>
    </source>
</evidence>
<keyword evidence="8" id="KW-0675">Receptor</keyword>
<sequence>MAIDWEPVKADIHDLYHVRNKTLDDVMRIIRGRHGFSASEPASLGTRPFGRRRRTATSTVPSLSRRVSSTSNSSGSIGYDSTNSTPSAINATPEFSFNFPDPSSDIYTGEDDKTELHNAIINQDSQKVQCLLDRGTPVDTKDTAENEPLHNAVGKGGHLGQCPLHAAVSSSANLAILLEAGAKPLLQDHHGNTPLHTALLPAIADSDPASIASSIEYTENEINQALADMANGISARNASRRWGVPRSTLQDRTKGAQQRAAAFEDLQRLSHTQEAKLASWVQIQADLGLPPTHQQVKDFAQRILHAMGDTQPLGKRWMDGFLRRNPYIKAMVQISRDASHHSHQTS</sequence>
<feature type="compositionally biased region" description="Low complexity" evidence="6">
    <location>
        <begin position="57"/>
        <end position="82"/>
    </location>
</feature>
<protein>
    <submittedName>
        <fullName evidence="8">Transient receptor potential cation channel subfamily V member 6</fullName>
    </submittedName>
</protein>
<dbReference type="Proteomes" id="UP000011096">
    <property type="component" value="Unassembled WGS sequence"/>
</dbReference>
<dbReference type="EMBL" id="ANPB02000009">
    <property type="protein sequence ID" value="KAF4475903.1"/>
    <property type="molecule type" value="Genomic_DNA"/>
</dbReference>
<evidence type="ECO:0000256" key="6">
    <source>
        <dbReference type="SAM" id="MobiDB-lite"/>
    </source>
</evidence>
<name>A0A7J6IIE4_COLFN</name>
<dbReference type="RefSeq" id="XP_066007354.1">
    <property type="nucleotide sequence ID" value="XM_066153114.1"/>
</dbReference>
<dbReference type="PANTHER" id="PTHR24171">
    <property type="entry name" value="ANKYRIN REPEAT DOMAIN-CONTAINING PROTEIN 39-RELATED"/>
    <property type="match status" value="1"/>
</dbReference>
<dbReference type="PANTHER" id="PTHR24171:SF9">
    <property type="entry name" value="ANKYRIN REPEAT DOMAIN-CONTAINING PROTEIN 39"/>
    <property type="match status" value="1"/>
</dbReference>
<proteinExistence type="predicted"/>
<dbReference type="GO" id="GO:0003677">
    <property type="term" value="F:DNA binding"/>
    <property type="evidence" value="ECO:0007669"/>
    <property type="project" value="UniProtKB-KW"/>
</dbReference>
<dbReference type="AlphaFoldDB" id="A0A7J6IIE4"/>
<feature type="region of interest" description="Disordered" evidence="6">
    <location>
        <begin position="38"/>
        <end position="85"/>
    </location>
</feature>
<dbReference type="InterPro" id="IPR007889">
    <property type="entry name" value="HTH_Psq"/>
</dbReference>
<feature type="repeat" description="ANK" evidence="5">
    <location>
        <begin position="111"/>
        <end position="143"/>
    </location>
</feature>
<dbReference type="PROSITE" id="PS51253">
    <property type="entry name" value="HTH_CENPB"/>
    <property type="match status" value="1"/>
</dbReference>
<dbReference type="InterPro" id="IPR025676">
    <property type="entry name" value="Clr5_dom"/>
</dbReference>
<keyword evidence="4" id="KW-0539">Nucleus</keyword>
<reference evidence="8 9" key="1">
    <citation type="submission" date="2012-08" db="EMBL/GenBank/DDBJ databases">
        <authorList>
            <person name="Gan P.H.P."/>
            <person name="Ikeda K."/>
            <person name="Irieda H."/>
            <person name="Narusaka M."/>
            <person name="O'Connell R.J."/>
            <person name="Narusaka Y."/>
            <person name="Takano Y."/>
            <person name="Kubo Y."/>
            <person name="Shirasu K."/>
        </authorList>
    </citation>
    <scope>NUCLEOTIDE SEQUENCE [LARGE SCALE GENOMIC DNA]</scope>
    <source>
        <strain evidence="8 9">Nara gc5</strain>
    </source>
</reference>
<evidence type="ECO:0000256" key="4">
    <source>
        <dbReference type="ARBA" id="ARBA00023242"/>
    </source>
</evidence>
<dbReference type="OrthoDB" id="5396311at2759"/>
<dbReference type="InterPro" id="IPR006600">
    <property type="entry name" value="HTH_CenpB_DNA-bd_dom"/>
</dbReference>
<evidence type="ECO:0000256" key="2">
    <source>
        <dbReference type="ARBA" id="ARBA00023043"/>
    </source>
</evidence>
<comment type="caution">
    <text evidence="8">The sequence shown here is derived from an EMBL/GenBank/DDBJ whole genome shotgun (WGS) entry which is preliminary data.</text>
</comment>
<dbReference type="SUPFAM" id="SSF48403">
    <property type="entry name" value="Ankyrin repeat"/>
    <property type="match status" value="1"/>
</dbReference>
<evidence type="ECO:0000256" key="3">
    <source>
        <dbReference type="ARBA" id="ARBA00023125"/>
    </source>
</evidence>
<reference evidence="8 9" key="2">
    <citation type="submission" date="2020-04" db="EMBL/GenBank/DDBJ databases">
        <title>Genome sequencing and assembly of multiple isolates from the Colletotrichum gloeosporioides species complex.</title>
        <authorList>
            <person name="Gan P."/>
            <person name="Shirasu K."/>
        </authorList>
    </citation>
    <scope>NUCLEOTIDE SEQUENCE [LARGE SCALE GENOMIC DNA]</scope>
    <source>
        <strain evidence="8 9">Nara gc5</strain>
    </source>
</reference>